<evidence type="ECO:0000256" key="5">
    <source>
        <dbReference type="SAM" id="Phobius"/>
    </source>
</evidence>
<feature type="transmembrane region" description="Helical" evidence="5">
    <location>
        <begin position="57"/>
        <end position="75"/>
    </location>
</feature>
<comment type="caution">
    <text evidence="7">The sequence shown here is derived from an EMBL/GenBank/DDBJ whole genome shotgun (WGS) entry which is preliminary data.</text>
</comment>
<dbReference type="GO" id="GO:0061630">
    <property type="term" value="F:ubiquitin protein ligase activity"/>
    <property type="evidence" value="ECO:0007669"/>
    <property type="project" value="TreeGrafter"/>
</dbReference>
<dbReference type="Proteomes" id="UP000245119">
    <property type="component" value="Linkage Group LG11"/>
</dbReference>
<keyword evidence="5" id="KW-1133">Transmembrane helix</keyword>
<keyword evidence="5" id="KW-0812">Transmembrane</keyword>
<evidence type="ECO:0000259" key="6">
    <source>
        <dbReference type="PROSITE" id="PS50089"/>
    </source>
</evidence>
<accession>A0A2T7NM89</accession>
<evidence type="ECO:0000256" key="4">
    <source>
        <dbReference type="SAM" id="MobiDB-lite"/>
    </source>
</evidence>
<dbReference type="InterPro" id="IPR013083">
    <property type="entry name" value="Znf_RING/FYVE/PHD"/>
</dbReference>
<dbReference type="PANTHER" id="PTHR22696">
    <property type="entry name" value="E3 UBIQUITIN-PROTEIN LIGASE RNF26"/>
    <property type="match status" value="1"/>
</dbReference>
<reference evidence="7 8" key="1">
    <citation type="submission" date="2018-04" db="EMBL/GenBank/DDBJ databases">
        <title>The genome of golden apple snail Pomacea canaliculata provides insight into stress tolerance and invasive adaptation.</title>
        <authorList>
            <person name="Liu C."/>
            <person name="Liu B."/>
            <person name="Ren Y."/>
            <person name="Zhang Y."/>
            <person name="Wang H."/>
            <person name="Li S."/>
            <person name="Jiang F."/>
            <person name="Yin L."/>
            <person name="Zhang G."/>
            <person name="Qian W."/>
            <person name="Fan W."/>
        </authorList>
    </citation>
    <scope>NUCLEOTIDE SEQUENCE [LARGE SCALE GENOMIC DNA]</scope>
    <source>
        <strain evidence="7">SZHN2017</strain>
        <tissue evidence="7">Muscle</tissue>
    </source>
</reference>
<dbReference type="GO" id="GO:0008270">
    <property type="term" value="F:zinc ion binding"/>
    <property type="evidence" value="ECO:0007669"/>
    <property type="project" value="UniProtKB-KW"/>
</dbReference>
<dbReference type="Gene3D" id="3.30.40.10">
    <property type="entry name" value="Zinc/RING finger domain, C3HC4 (zinc finger)"/>
    <property type="match status" value="1"/>
</dbReference>
<keyword evidence="5" id="KW-0472">Membrane</keyword>
<evidence type="ECO:0000256" key="1">
    <source>
        <dbReference type="ARBA" id="ARBA00022771"/>
    </source>
</evidence>
<dbReference type="STRING" id="400727.A0A2T7NM89"/>
<protein>
    <recommendedName>
        <fullName evidence="6">RING-type domain-containing protein</fullName>
    </recommendedName>
</protein>
<keyword evidence="1 3" id="KW-0863">Zinc-finger</keyword>
<evidence type="ECO:0000313" key="8">
    <source>
        <dbReference type="Proteomes" id="UP000245119"/>
    </source>
</evidence>
<dbReference type="GO" id="GO:0006511">
    <property type="term" value="P:ubiquitin-dependent protein catabolic process"/>
    <property type="evidence" value="ECO:0007669"/>
    <property type="project" value="TreeGrafter"/>
</dbReference>
<feature type="transmembrane region" description="Helical" evidence="5">
    <location>
        <begin position="81"/>
        <end position="98"/>
    </location>
</feature>
<dbReference type="SUPFAM" id="SSF57850">
    <property type="entry name" value="RING/U-box"/>
    <property type="match status" value="1"/>
</dbReference>
<keyword evidence="8" id="KW-1185">Reference proteome</keyword>
<keyword evidence="2" id="KW-0862">Zinc</keyword>
<feature type="compositionally biased region" description="Polar residues" evidence="4">
    <location>
        <begin position="164"/>
        <end position="174"/>
    </location>
</feature>
<evidence type="ECO:0000256" key="3">
    <source>
        <dbReference type="PROSITE-ProRule" id="PRU00175"/>
    </source>
</evidence>
<dbReference type="AlphaFoldDB" id="A0A2T7NM89"/>
<feature type="transmembrane region" description="Helical" evidence="5">
    <location>
        <begin position="25"/>
        <end position="45"/>
    </location>
</feature>
<keyword evidence="1 3" id="KW-0479">Metal-binding</keyword>
<dbReference type="OrthoDB" id="1711136at2759"/>
<dbReference type="InterPro" id="IPR001841">
    <property type="entry name" value="Znf_RING"/>
</dbReference>
<dbReference type="Pfam" id="PF13920">
    <property type="entry name" value="zf-C3HC4_3"/>
    <property type="match status" value="1"/>
</dbReference>
<dbReference type="PANTHER" id="PTHR22696:SF1">
    <property type="entry name" value="E3 UBIQUITIN-PROTEIN LIGASE RNF26"/>
    <property type="match status" value="1"/>
</dbReference>
<evidence type="ECO:0000313" key="7">
    <source>
        <dbReference type="EMBL" id="PVD22284.1"/>
    </source>
</evidence>
<gene>
    <name evidence="7" type="ORF">C0Q70_18093</name>
</gene>
<dbReference type="PROSITE" id="PS50089">
    <property type="entry name" value="ZF_RING_2"/>
    <property type="match status" value="1"/>
</dbReference>
<feature type="compositionally biased region" description="Basic and acidic residues" evidence="4">
    <location>
        <begin position="126"/>
        <end position="147"/>
    </location>
</feature>
<sequence>METCESMSEYTAVLAHSLVTGVSSMFTTVGIVASTCVLAVWEGLAFIPATLSHLPRYFMGWLSGIWGGLALWTSSAFKSCSLETFVGAGIIGILYIYFTRSQRTNRAEQIPLDREFESDADDDNDADSHTSGENHTDSDGEASEVHTELTLSDNDTDDEHSDVSLYSQSFSSGESDPEIEVQLPTEQERYSLRSRSSTPSRLVKSMTSDDFEREIERERDKRKCVVCQDANKSVLILPCRHMCLCIVCANAIVHSQQLDRHICPLCRTRIQKVIHVYV</sequence>
<dbReference type="GO" id="GO:0016567">
    <property type="term" value="P:protein ubiquitination"/>
    <property type="evidence" value="ECO:0007669"/>
    <property type="project" value="TreeGrafter"/>
</dbReference>
<name>A0A2T7NM89_POMCA</name>
<feature type="region of interest" description="Disordered" evidence="4">
    <location>
        <begin position="109"/>
        <end position="206"/>
    </location>
</feature>
<evidence type="ECO:0000256" key="2">
    <source>
        <dbReference type="ARBA" id="ARBA00022833"/>
    </source>
</evidence>
<dbReference type="EMBL" id="PZQS01000011">
    <property type="protein sequence ID" value="PVD22284.1"/>
    <property type="molecule type" value="Genomic_DNA"/>
</dbReference>
<organism evidence="7 8">
    <name type="scientific">Pomacea canaliculata</name>
    <name type="common">Golden apple snail</name>
    <dbReference type="NCBI Taxonomy" id="400727"/>
    <lineage>
        <taxon>Eukaryota</taxon>
        <taxon>Metazoa</taxon>
        <taxon>Spiralia</taxon>
        <taxon>Lophotrochozoa</taxon>
        <taxon>Mollusca</taxon>
        <taxon>Gastropoda</taxon>
        <taxon>Caenogastropoda</taxon>
        <taxon>Architaenioglossa</taxon>
        <taxon>Ampullarioidea</taxon>
        <taxon>Ampullariidae</taxon>
        <taxon>Pomacea</taxon>
    </lineage>
</organism>
<proteinExistence type="predicted"/>
<feature type="domain" description="RING-type" evidence="6">
    <location>
        <begin position="224"/>
        <end position="267"/>
    </location>
</feature>